<keyword evidence="6 10" id="KW-0812">Transmembrane</keyword>
<keyword evidence="8 10" id="KW-0472">Membrane</keyword>
<keyword evidence="14" id="KW-1185">Reference proteome</keyword>
<organism evidence="13 14">
    <name type="scientific">Acinetobacter apis</name>
    <dbReference type="NCBI Taxonomy" id="1229165"/>
    <lineage>
        <taxon>Bacteria</taxon>
        <taxon>Pseudomonadati</taxon>
        <taxon>Pseudomonadota</taxon>
        <taxon>Gammaproteobacteria</taxon>
        <taxon>Moraxellales</taxon>
        <taxon>Moraxellaceae</taxon>
        <taxon>Acinetobacter</taxon>
    </lineage>
</organism>
<sequence>MSEQTLSSEEGSSTQADATRQKRKKLLSLVAILFIIGVVVYVIWHVFFSQSEDTDNAYVGANTAQVNSVISGQVQQVLVDDTQYVHAGDVVIKLDDRDAKIAVAQAEADLLKVKRQYGQTEANSDSLTSQIRATDSAIQSQQAQVNKAQSDLIRAQKDLERRTALNASGAISKEEYTTAQNALNTAQANLALNKAGLAQAISNQKVAESNLKANEALIKGTTSNTTPDVLAAQAKLDQANLNLTRTVIKAPIDGIITNRNVQVGQTISSGSALMLIVPIHALYVDANFKENQLAHVKPGQVVKLTSDLYGDDVVFHGTVVGLSGGTGAAFALIPAQNATGNWIKVVQRLPVRIHLQPEELKKHPLRVGLSMTATVDLKSD</sequence>
<evidence type="ECO:0000256" key="6">
    <source>
        <dbReference type="ARBA" id="ARBA00022692"/>
    </source>
</evidence>
<feature type="transmembrane region" description="Helical" evidence="10">
    <location>
        <begin position="26"/>
        <end position="47"/>
    </location>
</feature>
<dbReference type="SUPFAM" id="SSF111369">
    <property type="entry name" value="HlyD-like secretion proteins"/>
    <property type="match status" value="3"/>
</dbReference>
<evidence type="ECO:0000256" key="4">
    <source>
        <dbReference type="ARBA" id="ARBA00022475"/>
    </source>
</evidence>
<evidence type="ECO:0000256" key="7">
    <source>
        <dbReference type="ARBA" id="ARBA00022989"/>
    </source>
</evidence>
<dbReference type="InterPro" id="IPR058633">
    <property type="entry name" value="EmrA/FarA_HH"/>
</dbReference>
<keyword evidence="3" id="KW-0813">Transport</keyword>
<accession>A0A217ECE8</accession>
<dbReference type="AlphaFoldDB" id="A0A217ECE8"/>
<feature type="coiled-coil region" evidence="9">
    <location>
        <begin position="103"/>
        <end position="158"/>
    </location>
</feature>
<dbReference type="EMBL" id="FZLN01000001">
    <property type="protein sequence ID" value="SNQ28131.1"/>
    <property type="molecule type" value="Genomic_DNA"/>
</dbReference>
<dbReference type="Pfam" id="PF25885">
    <property type="entry name" value="HH_EMRA"/>
    <property type="match status" value="1"/>
</dbReference>
<keyword evidence="5" id="KW-0997">Cell inner membrane</keyword>
<dbReference type="InterPro" id="IPR050739">
    <property type="entry name" value="MFP"/>
</dbReference>
<proteinExistence type="inferred from homology"/>
<evidence type="ECO:0000256" key="8">
    <source>
        <dbReference type="ARBA" id="ARBA00023136"/>
    </source>
</evidence>
<dbReference type="GO" id="GO:1990961">
    <property type="term" value="P:xenobiotic detoxification by transmembrane export across the plasma membrane"/>
    <property type="evidence" value="ECO:0007669"/>
    <property type="project" value="UniProtKB-ARBA"/>
</dbReference>
<reference evidence="14" key="1">
    <citation type="submission" date="2017-06" db="EMBL/GenBank/DDBJ databases">
        <authorList>
            <person name="Varghese N."/>
            <person name="Submissions S."/>
        </authorList>
    </citation>
    <scope>NUCLEOTIDE SEQUENCE [LARGE SCALE GENOMIC DNA]</scope>
    <source>
        <strain evidence="14">ANC 5114</strain>
    </source>
</reference>
<evidence type="ECO:0000256" key="2">
    <source>
        <dbReference type="ARBA" id="ARBA00009477"/>
    </source>
</evidence>
<dbReference type="GO" id="GO:0005886">
    <property type="term" value="C:plasma membrane"/>
    <property type="evidence" value="ECO:0007669"/>
    <property type="project" value="UniProtKB-SubCell"/>
</dbReference>
<evidence type="ECO:0000256" key="3">
    <source>
        <dbReference type="ARBA" id="ARBA00022448"/>
    </source>
</evidence>
<dbReference type="GO" id="GO:0046677">
    <property type="term" value="P:response to antibiotic"/>
    <property type="evidence" value="ECO:0007669"/>
    <property type="project" value="UniProtKB-ARBA"/>
</dbReference>
<keyword evidence="9" id="KW-0175">Coiled coil</keyword>
<name>A0A217ECE8_9GAMM</name>
<keyword evidence="7 10" id="KW-1133">Transmembrane helix</keyword>
<evidence type="ECO:0000256" key="9">
    <source>
        <dbReference type="SAM" id="Coils"/>
    </source>
</evidence>
<dbReference type="FunFam" id="2.40.30.170:FF:000003">
    <property type="entry name" value="Multidrug resistance protein A"/>
    <property type="match status" value="1"/>
</dbReference>
<comment type="subcellular location">
    <subcellularLocation>
        <location evidence="1">Cell inner membrane</location>
        <topology evidence="1">Single-pass membrane protein</topology>
        <orientation evidence="1">Periplasmic side</orientation>
    </subcellularLocation>
</comment>
<dbReference type="RefSeq" id="WP_088822146.1">
    <property type="nucleotide sequence ID" value="NZ_FZLN01000001.1"/>
</dbReference>
<dbReference type="GO" id="GO:0015721">
    <property type="term" value="P:bile acid and bile salt transport"/>
    <property type="evidence" value="ECO:0007669"/>
    <property type="project" value="UniProtKB-ARBA"/>
</dbReference>
<dbReference type="PANTHER" id="PTHR30386">
    <property type="entry name" value="MEMBRANE FUSION SUBUNIT OF EMRAB-TOLC MULTIDRUG EFFLUX PUMP"/>
    <property type="match status" value="1"/>
</dbReference>
<dbReference type="InterPro" id="IPR058634">
    <property type="entry name" value="AaeA-lik-b-barrel"/>
</dbReference>
<feature type="domain" description="Multidrug export protein EmrA/FarA alpha-helical hairpin" evidence="11">
    <location>
        <begin position="131"/>
        <end position="246"/>
    </location>
</feature>
<evidence type="ECO:0000256" key="1">
    <source>
        <dbReference type="ARBA" id="ARBA00004383"/>
    </source>
</evidence>
<protein>
    <submittedName>
        <fullName evidence="13">Membrane fusion protein, multidrug efflux system</fullName>
    </submittedName>
</protein>
<gene>
    <name evidence="13" type="ORF">SAMN05444584_0039</name>
</gene>
<dbReference type="Gene3D" id="2.40.50.100">
    <property type="match status" value="1"/>
</dbReference>
<dbReference type="Pfam" id="PF25963">
    <property type="entry name" value="Beta-barrel_AAEA"/>
    <property type="match status" value="1"/>
</dbReference>
<dbReference type="Gene3D" id="1.10.287.470">
    <property type="entry name" value="Helix hairpin bin"/>
    <property type="match status" value="2"/>
</dbReference>
<evidence type="ECO:0000256" key="10">
    <source>
        <dbReference type="SAM" id="Phobius"/>
    </source>
</evidence>
<feature type="domain" description="p-hydroxybenzoic acid efflux pump subunit AaeA-like beta-barrel" evidence="12">
    <location>
        <begin position="282"/>
        <end position="375"/>
    </location>
</feature>
<dbReference type="OrthoDB" id="9811754at2"/>
<evidence type="ECO:0000259" key="12">
    <source>
        <dbReference type="Pfam" id="PF25963"/>
    </source>
</evidence>
<dbReference type="Proteomes" id="UP000243463">
    <property type="component" value="Unassembled WGS sequence"/>
</dbReference>
<evidence type="ECO:0000313" key="13">
    <source>
        <dbReference type="EMBL" id="SNQ28131.1"/>
    </source>
</evidence>
<comment type="similarity">
    <text evidence="2">Belongs to the membrane fusion protein (MFP) (TC 8.A.1) family.</text>
</comment>
<evidence type="ECO:0000259" key="11">
    <source>
        <dbReference type="Pfam" id="PF25885"/>
    </source>
</evidence>
<dbReference type="PANTHER" id="PTHR30386:SF19">
    <property type="entry name" value="MULTIDRUG EXPORT PROTEIN EMRA-RELATED"/>
    <property type="match status" value="1"/>
</dbReference>
<evidence type="ECO:0000313" key="14">
    <source>
        <dbReference type="Proteomes" id="UP000243463"/>
    </source>
</evidence>
<evidence type="ECO:0000256" key="5">
    <source>
        <dbReference type="ARBA" id="ARBA00022519"/>
    </source>
</evidence>
<keyword evidence="4" id="KW-1003">Cell membrane</keyword>
<dbReference type="Gene3D" id="2.40.30.170">
    <property type="match status" value="1"/>
</dbReference>